<name>A0ACC1NEQ1_9HYPO</name>
<sequence>MDSVHMTKGMKAWVQSAPGPIERELKLVDNITLPIGPLKEGHILIRVVSASLNHADYKVLEMGLGARAITSFPKTVGMDLSGVVAGVAADVTDVAVGDVVLARLDPTKAPGSLAEHVIVARDGYAKLPPGFDFDQAAGAPTAGLTALQSIKPYVKPGDWIFINGGSGATGTFGIQIAKALGCHVTTSCSTAKITLCQELGADVVIDYKKSDIVSQLKKQGQIYSLVVDNVGSSPPDFFSTAGSFLMRDGHFVAVGGAASASNAYRVARAFLQSSCFGGRNFIAYLSKNNHDDMKQLAIWLGDGTISTIIDSKYEFDAVAEAFLHVKKASTTGKVIVHVSSKD</sequence>
<comment type="caution">
    <text evidence="1">The sequence shown here is derived from an EMBL/GenBank/DDBJ whole genome shotgun (WGS) entry which is preliminary data.</text>
</comment>
<evidence type="ECO:0000313" key="1">
    <source>
        <dbReference type="EMBL" id="KAJ2977273.1"/>
    </source>
</evidence>
<reference evidence="1" key="1">
    <citation type="submission" date="2022-08" db="EMBL/GenBank/DDBJ databases">
        <title>Genome Sequence of Lecanicillium fungicola.</title>
        <authorList>
            <person name="Buettner E."/>
        </authorList>
    </citation>
    <scope>NUCLEOTIDE SEQUENCE</scope>
    <source>
        <strain evidence="1">Babe33</strain>
    </source>
</reference>
<keyword evidence="2" id="KW-1185">Reference proteome</keyword>
<gene>
    <name evidence="1" type="ORF">NQ176_g4464</name>
</gene>
<protein>
    <submittedName>
        <fullName evidence="1">Uncharacterized protein</fullName>
    </submittedName>
</protein>
<proteinExistence type="predicted"/>
<organism evidence="1 2">
    <name type="scientific">Zarea fungicola</name>
    <dbReference type="NCBI Taxonomy" id="93591"/>
    <lineage>
        <taxon>Eukaryota</taxon>
        <taxon>Fungi</taxon>
        <taxon>Dikarya</taxon>
        <taxon>Ascomycota</taxon>
        <taxon>Pezizomycotina</taxon>
        <taxon>Sordariomycetes</taxon>
        <taxon>Hypocreomycetidae</taxon>
        <taxon>Hypocreales</taxon>
        <taxon>Cordycipitaceae</taxon>
        <taxon>Zarea</taxon>
    </lineage>
</organism>
<evidence type="ECO:0000313" key="2">
    <source>
        <dbReference type="Proteomes" id="UP001143910"/>
    </source>
</evidence>
<dbReference type="Proteomes" id="UP001143910">
    <property type="component" value="Unassembled WGS sequence"/>
</dbReference>
<dbReference type="EMBL" id="JANJQO010000488">
    <property type="protein sequence ID" value="KAJ2977273.1"/>
    <property type="molecule type" value="Genomic_DNA"/>
</dbReference>
<accession>A0ACC1NEQ1</accession>